<evidence type="ECO:0000256" key="4">
    <source>
        <dbReference type="ARBA" id="ARBA00022989"/>
    </source>
</evidence>
<dbReference type="AlphaFoldDB" id="A0A1F6NXK2"/>
<feature type="transmembrane region" description="Helical" evidence="6">
    <location>
        <begin position="168"/>
        <end position="189"/>
    </location>
</feature>
<dbReference type="GO" id="GO:0005886">
    <property type="term" value="C:plasma membrane"/>
    <property type="evidence" value="ECO:0007669"/>
    <property type="project" value="UniProtKB-SubCell"/>
</dbReference>
<comment type="caution">
    <text evidence="7">The sequence shown here is derived from an EMBL/GenBank/DDBJ whole genome shotgun (WGS) entry which is preliminary data.</text>
</comment>
<feature type="transmembrane region" description="Helical" evidence="6">
    <location>
        <begin position="12"/>
        <end position="35"/>
    </location>
</feature>
<evidence type="ECO:0000313" key="8">
    <source>
        <dbReference type="Proteomes" id="UP000177907"/>
    </source>
</evidence>
<protein>
    <submittedName>
        <fullName evidence="7">Uncharacterized protein</fullName>
    </submittedName>
</protein>
<evidence type="ECO:0000256" key="1">
    <source>
        <dbReference type="ARBA" id="ARBA00004651"/>
    </source>
</evidence>
<dbReference type="EMBL" id="MFQZ01000001">
    <property type="protein sequence ID" value="OGH88598.1"/>
    <property type="molecule type" value="Genomic_DNA"/>
</dbReference>
<feature type="transmembrane region" description="Helical" evidence="6">
    <location>
        <begin position="325"/>
        <end position="348"/>
    </location>
</feature>
<dbReference type="STRING" id="1798704.A3J93_00655"/>
<evidence type="ECO:0000256" key="5">
    <source>
        <dbReference type="ARBA" id="ARBA00023136"/>
    </source>
</evidence>
<keyword evidence="4 6" id="KW-1133">Transmembrane helix</keyword>
<organism evidence="7 8">
    <name type="scientific">Candidatus Magasanikbacteria bacterium RIFOXYC2_FULL_42_28</name>
    <dbReference type="NCBI Taxonomy" id="1798704"/>
    <lineage>
        <taxon>Bacteria</taxon>
        <taxon>Candidatus Magasanikiibacteriota</taxon>
    </lineage>
</organism>
<evidence type="ECO:0000256" key="3">
    <source>
        <dbReference type="ARBA" id="ARBA00022692"/>
    </source>
</evidence>
<comment type="subcellular location">
    <subcellularLocation>
        <location evidence="1">Cell membrane</location>
        <topology evidence="1">Multi-pass membrane protein</topology>
    </subcellularLocation>
</comment>
<dbReference type="InterPro" id="IPR002797">
    <property type="entry name" value="Polysacc_synth"/>
</dbReference>
<dbReference type="CDD" id="cd13128">
    <property type="entry name" value="MATE_Wzx_like"/>
    <property type="match status" value="1"/>
</dbReference>
<dbReference type="InterPro" id="IPR050833">
    <property type="entry name" value="Poly_Biosynth_Transport"/>
</dbReference>
<dbReference type="Proteomes" id="UP000177907">
    <property type="component" value="Unassembled WGS sequence"/>
</dbReference>
<feature type="transmembrane region" description="Helical" evidence="6">
    <location>
        <begin position="293"/>
        <end position="313"/>
    </location>
</feature>
<feature type="transmembrane region" description="Helical" evidence="6">
    <location>
        <begin position="112"/>
        <end position="133"/>
    </location>
</feature>
<keyword evidence="2" id="KW-1003">Cell membrane</keyword>
<feature type="transmembrane region" description="Helical" evidence="6">
    <location>
        <begin position="77"/>
        <end position="106"/>
    </location>
</feature>
<sequence length="475" mass="51694">MSYSVSQNTTFLTVAAVLQRAISFVYFIFIARAIGVENTGVYFFAIAFTTIFTVVADFGLGPVLTREAARFDTNSSAYLNTVLGTKLIFGVISYGVLIICANLLGYDALTKSMIYLSGITMFFDNIHATFYGILRAKKNLLFEGAGLIGSQFLTAIIGGVALYLGAPLYWLILAYTIPAGVNAIYAGFMARRILGAPVIPKIDFGLLQKFLVMAWPFAIAGLITRLYSYSDSIIMSKLLSPTELGYWSVPFKITFAFQFIPAALTASVYPAMSSFFITDRARVGELFVKATRYLFAVVFPLAFGLSAVAYPTLTTIYGAQYAPSVLVLRILLLSLIFGYVGFVTGATLNATDRQKTQTGLLLAALTVSVISNLILIPIWGIVGAAISAVIGNGFLAIAGTILVAKKIILPYAELWKYLWRTFIPAVIMGVIAYLSIVKISFMIVIPLVAIIYGILLFVFGAVDRDLLKRLFAKIC</sequence>
<keyword evidence="3 6" id="KW-0812">Transmembrane</keyword>
<reference evidence="7 8" key="1">
    <citation type="journal article" date="2016" name="Nat. Commun.">
        <title>Thousands of microbial genomes shed light on interconnected biogeochemical processes in an aquifer system.</title>
        <authorList>
            <person name="Anantharaman K."/>
            <person name="Brown C.T."/>
            <person name="Hug L.A."/>
            <person name="Sharon I."/>
            <person name="Castelle C.J."/>
            <person name="Probst A.J."/>
            <person name="Thomas B.C."/>
            <person name="Singh A."/>
            <person name="Wilkins M.J."/>
            <person name="Karaoz U."/>
            <person name="Brodie E.L."/>
            <person name="Williams K.H."/>
            <person name="Hubbard S.S."/>
            <person name="Banfield J.F."/>
        </authorList>
    </citation>
    <scope>NUCLEOTIDE SEQUENCE [LARGE SCALE GENOMIC DNA]</scope>
</reference>
<feature type="transmembrane region" description="Helical" evidence="6">
    <location>
        <begin position="360"/>
        <end position="379"/>
    </location>
</feature>
<dbReference type="Pfam" id="PF01943">
    <property type="entry name" value="Polysacc_synt"/>
    <property type="match status" value="1"/>
</dbReference>
<evidence type="ECO:0000256" key="2">
    <source>
        <dbReference type="ARBA" id="ARBA00022475"/>
    </source>
</evidence>
<evidence type="ECO:0000256" key="6">
    <source>
        <dbReference type="SAM" id="Phobius"/>
    </source>
</evidence>
<dbReference type="PANTHER" id="PTHR30250">
    <property type="entry name" value="PST FAMILY PREDICTED COLANIC ACID TRANSPORTER"/>
    <property type="match status" value="1"/>
</dbReference>
<feature type="transmembrane region" description="Helical" evidence="6">
    <location>
        <begin position="385"/>
        <end position="405"/>
    </location>
</feature>
<keyword evidence="5 6" id="KW-0472">Membrane</keyword>
<name>A0A1F6NXK2_9BACT</name>
<feature type="transmembrane region" description="Helical" evidence="6">
    <location>
        <begin position="210"/>
        <end position="229"/>
    </location>
</feature>
<feature type="transmembrane region" description="Helical" evidence="6">
    <location>
        <begin position="442"/>
        <end position="462"/>
    </location>
</feature>
<evidence type="ECO:0000313" key="7">
    <source>
        <dbReference type="EMBL" id="OGH88598.1"/>
    </source>
</evidence>
<feature type="transmembrane region" description="Helical" evidence="6">
    <location>
        <begin position="249"/>
        <end position="272"/>
    </location>
</feature>
<feature type="transmembrane region" description="Helical" evidence="6">
    <location>
        <begin position="417"/>
        <end position="436"/>
    </location>
</feature>
<proteinExistence type="predicted"/>
<feature type="transmembrane region" description="Helical" evidence="6">
    <location>
        <begin position="41"/>
        <end position="65"/>
    </location>
</feature>
<feature type="transmembrane region" description="Helical" evidence="6">
    <location>
        <begin position="140"/>
        <end position="162"/>
    </location>
</feature>
<gene>
    <name evidence="7" type="ORF">A3J93_00655</name>
</gene>
<accession>A0A1F6NXK2</accession>
<dbReference type="PANTHER" id="PTHR30250:SF11">
    <property type="entry name" value="O-ANTIGEN TRANSPORTER-RELATED"/>
    <property type="match status" value="1"/>
</dbReference>